<dbReference type="EMBL" id="LJIJ01000238">
    <property type="protein sequence ID" value="ODN00028.1"/>
    <property type="molecule type" value="Genomic_DNA"/>
</dbReference>
<evidence type="ECO:0000313" key="2">
    <source>
        <dbReference type="Proteomes" id="UP000094527"/>
    </source>
</evidence>
<organism evidence="1 2">
    <name type="scientific">Orchesella cincta</name>
    <name type="common">Springtail</name>
    <name type="synonym">Podura cincta</name>
    <dbReference type="NCBI Taxonomy" id="48709"/>
    <lineage>
        <taxon>Eukaryota</taxon>
        <taxon>Metazoa</taxon>
        <taxon>Ecdysozoa</taxon>
        <taxon>Arthropoda</taxon>
        <taxon>Hexapoda</taxon>
        <taxon>Collembola</taxon>
        <taxon>Entomobryomorpha</taxon>
        <taxon>Entomobryoidea</taxon>
        <taxon>Orchesellidae</taxon>
        <taxon>Orchesellinae</taxon>
        <taxon>Orchesella</taxon>
    </lineage>
</organism>
<dbReference type="Proteomes" id="UP000094527">
    <property type="component" value="Unassembled WGS sequence"/>
</dbReference>
<dbReference type="OrthoDB" id="10678911at2759"/>
<keyword evidence="2" id="KW-1185">Reference proteome</keyword>
<reference evidence="1 2" key="1">
    <citation type="journal article" date="2016" name="Genome Biol. Evol.">
        <title>Gene Family Evolution Reflects Adaptation to Soil Environmental Stressors in the Genome of the Collembolan Orchesella cincta.</title>
        <authorList>
            <person name="Faddeeva-Vakhrusheva A."/>
            <person name="Derks M.F."/>
            <person name="Anvar S.Y."/>
            <person name="Agamennone V."/>
            <person name="Suring W."/>
            <person name="Smit S."/>
            <person name="van Straalen N.M."/>
            <person name="Roelofs D."/>
        </authorList>
    </citation>
    <scope>NUCLEOTIDE SEQUENCE [LARGE SCALE GENOMIC DNA]</scope>
    <source>
        <tissue evidence="1">Mixed pool</tissue>
    </source>
</reference>
<sequence length="375" mass="42620">MHELKPSFVGVALSSYCGISQSLFKFIYTNNRVKSHKMQKFAFLAIISVIASSTVALEDFKPDLVRPIYKIRDQITVTRDKPPVWSDLPKLIAAILPCLNSNSTIKLDTSGLLPDLEAYLQQTNAAALVREITSLVNWNEVSTKGSNKQTDDSLWEDLKAFMATDEFIDIHNHLWSHGEFLDLIGYFYNGGFINTYEQIRYFYEYMGQLNLANGAVPVPTQPPTYGKNINSRGVRTEYHSSSPAFPFQLNSPIINAENESNCNFLEILGLVGSSRIISVVNIFMYALEEVTGDAAMHVLLLKIGEKQKGDFFKETMELPQIQEVFPLVQRVVLAEEWVHQLNFILHEVTGLTLENTELFMYFVKLIQYLVWGHPF</sequence>
<accession>A0A1D2N419</accession>
<gene>
    <name evidence="1" type="ORF">Ocin01_06652</name>
</gene>
<comment type="caution">
    <text evidence="1">The sequence shown here is derived from an EMBL/GenBank/DDBJ whole genome shotgun (WGS) entry which is preliminary data.</text>
</comment>
<dbReference type="AlphaFoldDB" id="A0A1D2N419"/>
<protein>
    <submittedName>
        <fullName evidence="1">Uncharacterized protein</fullName>
    </submittedName>
</protein>
<evidence type="ECO:0000313" key="1">
    <source>
        <dbReference type="EMBL" id="ODN00028.1"/>
    </source>
</evidence>
<proteinExistence type="predicted"/>
<name>A0A1D2N419_ORCCI</name>